<evidence type="ECO:0000256" key="3">
    <source>
        <dbReference type="SAM" id="MobiDB-lite"/>
    </source>
</evidence>
<dbReference type="EMBL" id="HBGJ01005501">
    <property type="protein sequence ID" value="CAD9245041.1"/>
    <property type="molecule type" value="Transcribed_RNA"/>
</dbReference>
<evidence type="ECO:0000313" key="6">
    <source>
        <dbReference type="EMBL" id="CAD9245044.1"/>
    </source>
</evidence>
<gene>
    <name evidence="4" type="ORF">PPAR1163_LOCUS3389</name>
    <name evidence="5" type="ORF">PPAR1163_LOCUS3390</name>
    <name evidence="6" type="ORF">PPAR1163_LOCUS3392</name>
</gene>
<name>A0A6U4CN35_9STRA</name>
<feature type="compositionally biased region" description="Basic residues" evidence="3">
    <location>
        <begin position="320"/>
        <end position="332"/>
    </location>
</feature>
<dbReference type="InterPro" id="IPR000704">
    <property type="entry name" value="Casein_kinase_II_reg-sub"/>
</dbReference>
<dbReference type="EMBL" id="HBGJ01005504">
    <property type="protein sequence ID" value="CAD9245044.1"/>
    <property type="molecule type" value="Transcribed_RNA"/>
</dbReference>
<dbReference type="Gene3D" id="1.10.1820.10">
    <property type="entry name" value="protein kinase ck2 holoenzyme, chain C, domain 1"/>
    <property type="match status" value="1"/>
</dbReference>
<dbReference type="PANTHER" id="PTHR11740:SF0">
    <property type="entry name" value="CASEIN KINASE II SUBUNIT BETA"/>
    <property type="match status" value="1"/>
</dbReference>
<dbReference type="EMBL" id="HBGJ01005502">
    <property type="protein sequence ID" value="CAD9245042.1"/>
    <property type="molecule type" value="Transcribed_RNA"/>
</dbReference>
<comment type="subunit">
    <text evidence="2">Tetramer of two alpha and two beta subunits.</text>
</comment>
<evidence type="ECO:0000313" key="5">
    <source>
        <dbReference type="EMBL" id="CAD9245042.1"/>
    </source>
</evidence>
<evidence type="ECO:0000256" key="2">
    <source>
        <dbReference type="RuleBase" id="RU361268"/>
    </source>
</evidence>
<dbReference type="PANTHER" id="PTHR11740">
    <property type="entry name" value="CASEIN KINASE II SUBUNIT BETA"/>
    <property type="match status" value="1"/>
</dbReference>
<protein>
    <recommendedName>
        <fullName evidence="2">Casein kinase II subunit beta</fullName>
        <shortName evidence="2">CK II beta</shortName>
    </recommendedName>
</protein>
<reference evidence="6" key="1">
    <citation type="submission" date="2021-01" db="EMBL/GenBank/DDBJ databases">
        <authorList>
            <person name="Corre E."/>
            <person name="Pelletier E."/>
            <person name="Niang G."/>
            <person name="Scheremetjew M."/>
            <person name="Finn R."/>
            <person name="Kale V."/>
            <person name="Holt S."/>
            <person name="Cochrane G."/>
            <person name="Meng A."/>
            <person name="Brown T."/>
            <person name="Cohen L."/>
        </authorList>
    </citation>
    <scope>NUCLEOTIDE SEQUENCE</scope>
    <source>
        <strain evidence="6">CCMP2877</strain>
    </source>
</reference>
<dbReference type="SMART" id="SM01085">
    <property type="entry name" value="CK_II_beta"/>
    <property type="match status" value="1"/>
</dbReference>
<dbReference type="InterPro" id="IPR016149">
    <property type="entry name" value="Casein_kin_II_reg-sub_N"/>
</dbReference>
<dbReference type="SUPFAM" id="SSF57798">
    <property type="entry name" value="Casein kinase II beta subunit"/>
    <property type="match status" value="1"/>
</dbReference>
<dbReference type="Gene3D" id="2.20.25.20">
    <property type="match status" value="1"/>
</dbReference>
<dbReference type="GO" id="GO:0019887">
    <property type="term" value="F:protein kinase regulator activity"/>
    <property type="evidence" value="ECO:0007669"/>
    <property type="project" value="InterPro"/>
</dbReference>
<accession>A0A6U4CN35</accession>
<feature type="region of interest" description="Disordered" evidence="3">
    <location>
        <begin position="245"/>
        <end position="332"/>
    </location>
</feature>
<evidence type="ECO:0000256" key="1">
    <source>
        <dbReference type="ARBA" id="ARBA00006941"/>
    </source>
</evidence>
<dbReference type="FunFam" id="1.10.1820.10:FF:000005">
    <property type="entry name" value="Casein kinase II subunit beta"/>
    <property type="match status" value="1"/>
</dbReference>
<sequence>MSSGDDSYDGMEETWIEWFCNLKGHEFFCEVDRSYIEDGFNLYGLRNYVSNFMDCLHLILDDTPPDDGGDERRELLMNASRLYGLIHARFILTSAGLECMCSKFLAKEFGFCPRVHCKGQPVVPIGCSDDLEIDSVKCFCPLCGDIYSPPQPPDGSRLPDGAYFGRTFAHLFFMTFEDLVPDPSRSAYVPRVFGFKVHMSSRSLCVAKRARGGLGLGVGSYGAPEAQQKAQALLLANRAAAIEAGEGDEDGAGDDRITNGDGKGKEEGKLKQDKDGKEAAPDDAPAASKEEAAAAMTVLGGKVSAKAKRVSGSGTPDLNKKRRRVGSVSSRR</sequence>
<organism evidence="6">
    <name type="scientific">Phaeomonas parva</name>
    <dbReference type="NCBI Taxonomy" id="124430"/>
    <lineage>
        <taxon>Eukaryota</taxon>
        <taxon>Sar</taxon>
        <taxon>Stramenopiles</taxon>
        <taxon>Ochrophyta</taxon>
        <taxon>Pinguiophyceae</taxon>
        <taxon>Pinguiochrysidales</taxon>
        <taxon>Pinguiochrysidaceae</taxon>
        <taxon>Phaeomonas</taxon>
    </lineage>
</organism>
<dbReference type="GO" id="GO:0005956">
    <property type="term" value="C:protein kinase CK2 complex"/>
    <property type="evidence" value="ECO:0007669"/>
    <property type="project" value="UniProtKB-UniRule"/>
</dbReference>
<dbReference type="GO" id="GO:0005737">
    <property type="term" value="C:cytoplasm"/>
    <property type="evidence" value="ECO:0007669"/>
    <property type="project" value="TreeGrafter"/>
</dbReference>
<proteinExistence type="inferred from homology"/>
<dbReference type="PRINTS" id="PR00472">
    <property type="entry name" value="CASNKINASEII"/>
</dbReference>
<comment type="similarity">
    <text evidence="1 2">Belongs to the casein kinase 2 subunit beta family.</text>
</comment>
<dbReference type="AlphaFoldDB" id="A0A6U4CN35"/>
<dbReference type="Pfam" id="PF01214">
    <property type="entry name" value="CK_II_beta"/>
    <property type="match status" value="1"/>
</dbReference>
<evidence type="ECO:0000313" key="4">
    <source>
        <dbReference type="EMBL" id="CAD9245041.1"/>
    </source>
</evidence>
<dbReference type="InterPro" id="IPR035991">
    <property type="entry name" value="Casein_kinase_II_beta-like"/>
</dbReference>
<feature type="compositionally biased region" description="Basic and acidic residues" evidence="3">
    <location>
        <begin position="253"/>
        <end position="280"/>
    </location>
</feature>
<dbReference type="FunFam" id="2.20.25.20:FF:000001">
    <property type="entry name" value="Casein kinase II subunit beta"/>
    <property type="match status" value="1"/>
</dbReference>